<name>A0AAV1EWJ7_XYRNO</name>
<protein>
    <submittedName>
        <fullName evidence="9">Uncharacterized protein LOC117815974 isoform X2</fullName>
    </submittedName>
</protein>
<feature type="compositionally biased region" description="Basic and acidic residues" evidence="7">
    <location>
        <begin position="120"/>
        <end position="143"/>
    </location>
</feature>
<dbReference type="Pfam" id="PF14608">
    <property type="entry name" value="zf-CCCH_2"/>
    <property type="match status" value="2"/>
</dbReference>
<evidence type="ECO:0000256" key="6">
    <source>
        <dbReference type="PROSITE-ProRule" id="PRU00723"/>
    </source>
</evidence>
<evidence type="ECO:0000256" key="7">
    <source>
        <dbReference type="SAM" id="MobiDB-lite"/>
    </source>
</evidence>
<evidence type="ECO:0000256" key="5">
    <source>
        <dbReference type="ARBA" id="ARBA00022833"/>
    </source>
</evidence>
<dbReference type="Proteomes" id="UP001178508">
    <property type="component" value="Chromosome 3"/>
</dbReference>
<dbReference type="SMART" id="SM00356">
    <property type="entry name" value="ZnF_C3H1"/>
    <property type="match status" value="3"/>
</dbReference>
<proteinExistence type="predicted"/>
<feature type="compositionally biased region" description="Low complexity" evidence="7">
    <location>
        <begin position="695"/>
        <end position="711"/>
    </location>
</feature>
<feature type="region of interest" description="Disordered" evidence="7">
    <location>
        <begin position="519"/>
        <end position="577"/>
    </location>
</feature>
<evidence type="ECO:0000259" key="8">
    <source>
        <dbReference type="PROSITE" id="PS50103"/>
    </source>
</evidence>
<dbReference type="EMBL" id="OY660866">
    <property type="protein sequence ID" value="CAJ1053075.1"/>
    <property type="molecule type" value="Genomic_DNA"/>
</dbReference>
<dbReference type="InterPro" id="IPR054361">
    <property type="entry name" value="Znf-CCCH_ZC3H4/6/8"/>
</dbReference>
<feature type="compositionally biased region" description="Basic and acidic residues" evidence="7">
    <location>
        <begin position="769"/>
        <end position="784"/>
    </location>
</feature>
<evidence type="ECO:0000313" key="9">
    <source>
        <dbReference type="EMBL" id="CAJ1053075.1"/>
    </source>
</evidence>
<keyword evidence="2 6" id="KW-0479">Metal-binding</keyword>
<feature type="region of interest" description="Disordered" evidence="7">
    <location>
        <begin position="75"/>
        <end position="164"/>
    </location>
</feature>
<feature type="compositionally biased region" description="Low complexity" evidence="7">
    <location>
        <begin position="796"/>
        <end position="812"/>
    </location>
</feature>
<dbReference type="GO" id="GO:0003723">
    <property type="term" value="F:RNA binding"/>
    <property type="evidence" value="ECO:0007669"/>
    <property type="project" value="InterPro"/>
</dbReference>
<feature type="zinc finger region" description="C3H1-type" evidence="6">
    <location>
        <begin position="191"/>
        <end position="213"/>
    </location>
</feature>
<evidence type="ECO:0000313" key="10">
    <source>
        <dbReference type="Proteomes" id="UP001178508"/>
    </source>
</evidence>
<dbReference type="PANTHER" id="PTHR13119">
    <property type="entry name" value="ZINC FINGER CCCH DOMAIN-CONTAINING PROTEI"/>
    <property type="match status" value="1"/>
</dbReference>
<feature type="region of interest" description="Disordered" evidence="7">
    <location>
        <begin position="674"/>
        <end position="894"/>
    </location>
</feature>
<gene>
    <name evidence="9" type="ORF">XNOV1_A006879</name>
</gene>
<dbReference type="PROSITE" id="PS50103">
    <property type="entry name" value="ZF_C3H1"/>
    <property type="match status" value="2"/>
</dbReference>
<dbReference type="GO" id="GO:0008270">
    <property type="term" value="F:zinc ion binding"/>
    <property type="evidence" value="ECO:0007669"/>
    <property type="project" value="UniProtKB-KW"/>
</dbReference>
<evidence type="ECO:0000256" key="1">
    <source>
        <dbReference type="ARBA" id="ARBA00022553"/>
    </source>
</evidence>
<organism evidence="9 10">
    <name type="scientific">Xyrichtys novacula</name>
    <name type="common">Pearly razorfish</name>
    <name type="synonym">Hemipteronotus novacula</name>
    <dbReference type="NCBI Taxonomy" id="13765"/>
    <lineage>
        <taxon>Eukaryota</taxon>
        <taxon>Metazoa</taxon>
        <taxon>Chordata</taxon>
        <taxon>Craniata</taxon>
        <taxon>Vertebrata</taxon>
        <taxon>Euteleostomi</taxon>
        <taxon>Actinopterygii</taxon>
        <taxon>Neopterygii</taxon>
        <taxon>Teleostei</taxon>
        <taxon>Neoteleostei</taxon>
        <taxon>Acanthomorphata</taxon>
        <taxon>Eupercaria</taxon>
        <taxon>Labriformes</taxon>
        <taxon>Labridae</taxon>
        <taxon>Xyrichtys</taxon>
    </lineage>
</organism>
<keyword evidence="10" id="KW-1185">Reference proteome</keyword>
<feature type="compositionally biased region" description="Polar residues" evidence="7">
    <location>
        <begin position="437"/>
        <end position="450"/>
    </location>
</feature>
<feature type="compositionally biased region" description="Low complexity" evidence="7">
    <location>
        <begin position="291"/>
        <end position="300"/>
    </location>
</feature>
<feature type="domain" description="C3H1-type" evidence="8">
    <location>
        <begin position="239"/>
        <end position="267"/>
    </location>
</feature>
<feature type="compositionally biased region" description="Polar residues" evidence="7">
    <location>
        <begin position="872"/>
        <end position="894"/>
    </location>
</feature>
<dbReference type="InterPro" id="IPR000571">
    <property type="entry name" value="Znf_CCCH"/>
</dbReference>
<feature type="zinc finger region" description="C3H1-type" evidence="6">
    <location>
        <begin position="239"/>
        <end position="267"/>
    </location>
</feature>
<keyword evidence="4 6" id="KW-0863">Zinc-finger</keyword>
<evidence type="ECO:0000256" key="3">
    <source>
        <dbReference type="ARBA" id="ARBA00022737"/>
    </source>
</evidence>
<feature type="region of interest" description="Disordered" evidence="7">
    <location>
        <begin position="1"/>
        <end position="63"/>
    </location>
</feature>
<keyword evidence="1" id="KW-0597">Phosphoprotein</keyword>
<feature type="compositionally biased region" description="Polar residues" evidence="7">
    <location>
        <begin position="828"/>
        <end position="850"/>
    </location>
</feature>
<keyword evidence="3" id="KW-0677">Repeat</keyword>
<accession>A0AAV1EWJ7</accession>
<dbReference type="PANTHER" id="PTHR13119:SF23">
    <property type="entry name" value="ZINC FINGER CCCH DOMAIN-CONTAINING PROTEIN 4"/>
    <property type="match status" value="1"/>
</dbReference>
<feature type="region of interest" description="Disordered" evidence="7">
    <location>
        <begin position="437"/>
        <end position="470"/>
    </location>
</feature>
<dbReference type="InterPro" id="IPR045124">
    <property type="entry name" value="Su(sable)-like"/>
</dbReference>
<dbReference type="Pfam" id="PF22623">
    <property type="entry name" value="zf-CCCH_9"/>
    <property type="match status" value="1"/>
</dbReference>
<evidence type="ECO:0000256" key="4">
    <source>
        <dbReference type="ARBA" id="ARBA00022771"/>
    </source>
</evidence>
<feature type="domain" description="C3H1-type" evidence="8">
    <location>
        <begin position="191"/>
        <end position="213"/>
    </location>
</feature>
<dbReference type="Gene3D" id="4.10.1000.10">
    <property type="entry name" value="Zinc finger, CCCH-type"/>
    <property type="match status" value="1"/>
</dbReference>
<dbReference type="Gene3D" id="1.20.120.1350">
    <property type="entry name" value="Pneumovirus matrix protein 2 (M2), zinc-binding domain"/>
    <property type="match status" value="1"/>
</dbReference>
<dbReference type="InterPro" id="IPR036855">
    <property type="entry name" value="Znf_CCCH_sf"/>
</dbReference>
<feature type="region of interest" description="Disordered" evidence="7">
    <location>
        <begin position="289"/>
        <end position="346"/>
    </location>
</feature>
<dbReference type="SUPFAM" id="SSF90229">
    <property type="entry name" value="CCCH zinc finger"/>
    <property type="match status" value="3"/>
</dbReference>
<reference evidence="9" key="1">
    <citation type="submission" date="2023-08" db="EMBL/GenBank/DDBJ databases">
        <authorList>
            <person name="Alioto T."/>
            <person name="Alioto T."/>
            <person name="Gomez Garrido J."/>
        </authorList>
    </citation>
    <scope>NUCLEOTIDE SEQUENCE</scope>
</reference>
<evidence type="ECO:0000256" key="2">
    <source>
        <dbReference type="ARBA" id="ARBA00022723"/>
    </source>
</evidence>
<feature type="compositionally biased region" description="Low complexity" evidence="7">
    <location>
        <begin position="559"/>
        <end position="570"/>
    </location>
</feature>
<dbReference type="GO" id="GO:0045892">
    <property type="term" value="P:negative regulation of DNA-templated transcription"/>
    <property type="evidence" value="ECO:0007669"/>
    <property type="project" value="InterPro"/>
</dbReference>
<feature type="compositionally biased region" description="Basic and acidic residues" evidence="7">
    <location>
        <begin position="534"/>
        <end position="551"/>
    </location>
</feature>
<feature type="compositionally biased region" description="Polar residues" evidence="7">
    <location>
        <begin position="319"/>
        <end position="329"/>
    </location>
</feature>
<keyword evidence="5 6" id="KW-0862">Zinc</keyword>
<dbReference type="GO" id="GO:0005634">
    <property type="term" value="C:nucleus"/>
    <property type="evidence" value="ECO:0007669"/>
    <property type="project" value="TreeGrafter"/>
</dbReference>
<dbReference type="AlphaFoldDB" id="A0AAV1EWJ7"/>
<sequence>MAFANLFTSLAAVEKDVRSPAQENSPHRKETGRGRGRKRKTPGEQTAPPEKRPCYQTRSTRAHSATFFKYDDHRAERHHRKNPHYEQANVSLSNKAKQSHHSKPGHYNTSHKGQNNKNKNKQEEQKKRREWQKNEGLREERGRPAGRGGGPALRRGGGDRRTKTDTKVERTRFMTQEFKDKHAISVDNRLVCKFFLMGKCTKGDECQLEHAQCRNDLFKSVCKFYVQETCFKGATCPFMHKSFPCKFFHNRGQCLQGANCKFSHERLNDLTRRLLDEALERDKELAKKAGQVSSVQQVNQEESESTEANKTPDFLLNPQRPSFYQSAETDVQEKPSSPRAEELTENKEEAVTPHAAQLHSSLLANSNQTEPVCYSVKAVLGPQLSKPFPSFYTAPKTQGFLPLCSSDRRTESSANANQSQAPYSVEAVLKSFKSVETPTYPTEHTGSYPQKTDFKESTDPLSSSTNVRIRGQKSQEKLFQSLPSFEPNSSLISDTCALASGVHERQVWDMQDSVKPALDVKTQGEPSQSSYFHTDIKHAPSSDSEGADHLKTNKQKTVASASSSQRSSSSEHPVMSKPHICVMTPDSRASYKPTKFKGKATALTKPISTSIKSSNSADSLRLLTSEQHVKGDLHSKEITADCSSEVTDGCRLTGGCKTTSKISFRNLFAKPITDSLQPKDDSVMTPADPQGLIQSSSPALKSSLSKSNPPKTASESVKAPARPFASLFSTPLSTAPLPSMHSLDDSRTTSGSQRPDQKVETAPCNPNSKQREDNFQTQRPDKDNMSTPLRADVQVSNSPNSSPGPKKGNKSSNECREQIASAACPVNGSPSEQSTCPPLSVYTKASTHDNQPPPKISSPKVETAPKSILRTLFQSLSPYQQDGEQERSPSSQIA</sequence>